<accession>A0A7X6LAL0</accession>
<comment type="caution">
    <text evidence="1">The sequence shown here is derived from an EMBL/GenBank/DDBJ whole genome shotgun (WGS) entry which is preliminary data.</text>
</comment>
<organism evidence="1 2">
    <name type="scientific">Nocardia gamkensis</name>
    <dbReference type="NCBI Taxonomy" id="352869"/>
    <lineage>
        <taxon>Bacteria</taxon>
        <taxon>Bacillati</taxon>
        <taxon>Actinomycetota</taxon>
        <taxon>Actinomycetes</taxon>
        <taxon>Mycobacteriales</taxon>
        <taxon>Nocardiaceae</taxon>
        <taxon>Nocardia</taxon>
    </lineage>
</organism>
<sequence length="75" mass="8078">MSDPLADAVPEADLAEQSVPAYPEEPVVADDLPEQDDAVGRAIPERDVLEANPADVLEQSIVVPMDDDPEDEFGF</sequence>
<proteinExistence type="predicted"/>
<name>A0A7X6LAL0_9NOCA</name>
<dbReference type="RefSeq" id="WP_062968262.1">
    <property type="nucleotide sequence ID" value="NZ_JAAXOS010000023.1"/>
</dbReference>
<dbReference type="AlphaFoldDB" id="A0A7X6LAL0"/>
<evidence type="ECO:0000313" key="2">
    <source>
        <dbReference type="Proteomes" id="UP000540698"/>
    </source>
</evidence>
<dbReference type="Proteomes" id="UP000540698">
    <property type="component" value="Unassembled WGS sequence"/>
</dbReference>
<gene>
    <name evidence="1" type="ORF">HGB38_32790</name>
</gene>
<protein>
    <submittedName>
        <fullName evidence="1">Uncharacterized protein</fullName>
    </submittedName>
</protein>
<reference evidence="1 2" key="1">
    <citation type="submission" date="2020-04" db="EMBL/GenBank/DDBJ databases">
        <title>MicrobeNet Type strains.</title>
        <authorList>
            <person name="Nicholson A.C."/>
        </authorList>
    </citation>
    <scope>NUCLEOTIDE SEQUENCE [LARGE SCALE GENOMIC DNA]</scope>
    <source>
        <strain evidence="1 2">DSM 44956</strain>
    </source>
</reference>
<evidence type="ECO:0000313" key="1">
    <source>
        <dbReference type="EMBL" id="NKY30951.1"/>
    </source>
</evidence>
<dbReference type="EMBL" id="JAAXOS010000023">
    <property type="protein sequence ID" value="NKY30951.1"/>
    <property type="molecule type" value="Genomic_DNA"/>
</dbReference>
<keyword evidence="2" id="KW-1185">Reference proteome</keyword>